<dbReference type="Proteomes" id="UP000030676">
    <property type="component" value="Unassembled WGS sequence"/>
</dbReference>
<dbReference type="GO" id="GO:0004497">
    <property type="term" value="F:monooxygenase activity"/>
    <property type="evidence" value="ECO:0007669"/>
    <property type="project" value="UniProtKB-KW"/>
</dbReference>
<dbReference type="GO" id="GO:0005506">
    <property type="term" value="F:iron ion binding"/>
    <property type="evidence" value="ECO:0007669"/>
    <property type="project" value="InterPro"/>
</dbReference>
<dbReference type="EMBL" id="JH658941">
    <property type="protein sequence ID" value="EXL68065.1"/>
    <property type="molecule type" value="Genomic_DNA"/>
</dbReference>
<dbReference type="PRINTS" id="PR00463">
    <property type="entry name" value="EP450I"/>
</dbReference>
<evidence type="ECO:0000256" key="1">
    <source>
        <dbReference type="ARBA" id="ARBA00001971"/>
    </source>
</evidence>
<dbReference type="HOGENOM" id="CLU_1261582_0_0_1"/>
<protein>
    <submittedName>
        <fullName evidence="9">Uncharacterized protein</fullName>
    </submittedName>
</protein>
<evidence type="ECO:0000256" key="7">
    <source>
        <dbReference type="RuleBase" id="RU000461"/>
    </source>
</evidence>
<dbReference type="Pfam" id="PF00067">
    <property type="entry name" value="p450"/>
    <property type="match status" value="1"/>
</dbReference>
<dbReference type="PROSITE" id="PS00086">
    <property type="entry name" value="CYTOCHROME_P450"/>
    <property type="match status" value="1"/>
</dbReference>
<dbReference type="AlphaFoldDB" id="X0H853"/>
<dbReference type="GO" id="GO:0020037">
    <property type="term" value="F:heme binding"/>
    <property type="evidence" value="ECO:0007669"/>
    <property type="project" value="InterPro"/>
</dbReference>
<keyword evidence="3 6" id="KW-0349">Heme</keyword>
<sequence>MTLGETLASGEAMAEEETLNMPIVVEGGCSGEPESESEAGSVIEYSVDLIRKCRQNNVVTPFFRSVLYGEEDGYLGRPLTDSETVVGIQNYTIHRWEAAFPDPESFIPDRWLDDKNIAQRKEAFVPFSVGSRKCIGINLAQMELSKLVAAFFRRFDATIDPSTRPEDMRMFDNFSAGPVGRKLLIRFSESSDPVEISHINSPSSGSLAEGGPKRVVSSS</sequence>
<dbReference type="PANTHER" id="PTHR24305">
    <property type="entry name" value="CYTOCHROME P450"/>
    <property type="match status" value="1"/>
</dbReference>
<dbReference type="Gene3D" id="1.10.630.10">
    <property type="entry name" value="Cytochrome P450"/>
    <property type="match status" value="1"/>
</dbReference>
<dbReference type="PANTHER" id="PTHR24305:SF166">
    <property type="entry name" value="CYTOCHROME P450 12A4, MITOCHONDRIAL-RELATED"/>
    <property type="match status" value="1"/>
</dbReference>
<evidence type="ECO:0000313" key="9">
    <source>
        <dbReference type="EMBL" id="EXL68065.1"/>
    </source>
</evidence>
<feature type="region of interest" description="Disordered" evidence="8">
    <location>
        <begin position="198"/>
        <end position="219"/>
    </location>
</feature>
<proteinExistence type="inferred from homology"/>
<comment type="similarity">
    <text evidence="2 7">Belongs to the cytochrome P450 family.</text>
</comment>
<evidence type="ECO:0000256" key="8">
    <source>
        <dbReference type="SAM" id="MobiDB-lite"/>
    </source>
</evidence>
<evidence type="ECO:0000256" key="2">
    <source>
        <dbReference type="ARBA" id="ARBA00010617"/>
    </source>
</evidence>
<name>X0H853_FUSOX</name>
<dbReference type="InterPro" id="IPR002401">
    <property type="entry name" value="Cyt_P450_E_grp-I"/>
</dbReference>
<keyword evidence="5 6" id="KW-0408">Iron</keyword>
<dbReference type="OrthoDB" id="1470350at2759"/>
<organism evidence="9">
    <name type="scientific">Fusarium oxysporum f. sp. conglutinans race 2 54008</name>
    <dbReference type="NCBI Taxonomy" id="1089457"/>
    <lineage>
        <taxon>Eukaryota</taxon>
        <taxon>Fungi</taxon>
        <taxon>Dikarya</taxon>
        <taxon>Ascomycota</taxon>
        <taxon>Pezizomycotina</taxon>
        <taxon>Sordariomycetes</taxon>
        <taxon>Hypocreomycetidae</taxon>
        <taxon>Hypocreales</taxon>
        <taxon>Nectriaceae</taxon>
        <taxon>Fusarium</taxon>
        <taxon>Fusarium oxysporum species complex</taxon>
    </lineage>
</organism>
<dbReference type="InterPro" id="IPR017972">
    <property type="entry name" value="Cyt_P450_CS"/>
</dbReference>
<keyword evidence="7" id="KW-0503">Monooxygenase</keyword>
<gene>
    <name evidence="9" type="ORF">FOPG_15862</name>
</gene>
<evidence type="ECO:0000256" key="5">
    <source>
        <dbReference type="ARBA" id="ARBA00023004"/>
    </source>
</evidence>
<keyword evidence="7" id="KW-0560">Oxidoreductase</keyword>
<dbReference type="InterPro" id="IPR001128">
    <property type="entry name" value="Cyt_P450"/>
</dbReference>
<dbReference type="InterPro" id="IPR050121">
    <property type="entry name" value="Cytochrome_P450_monoxygenase"/>
</dbReference>
<dbReference type="InterPro" id="IPR036396">
    <property type="entry name" value="Cyt_P450_sf"/>
</dbReference>
<comment type="cofactor">
    <cofactor evidence="1 6">
        <name>heme</name>
        <dbReference type="ChEBI" id="CHEBI:30413"/>
    </cofactor>
</comment>
<reference evidence="9" key="2">
    <citation type="submission" date="2012-05" db="EMBL/GenBank/DDBJ databases">
        <title>The Genome Annotation of Fusarium oxysporum PHW808.</title>
        <authorList>
            <consortium name="The Broad Institute Genomics Platform"/>
            <person name="Ma L.-J."/>
            <person name="Corby-Kistler H."/>
            <person name="Broz K."/>
            <person name="Gale L.R."/>
            <person name="Jonkers W."/>
            <person name="O'Donnell K."/>
            <person name="Ploetz R."/>
            <person name="Steinberg C."/>
            <person name="Schwartz D.C."/>
            <person name="VanEtten H."/>
            <person name="Zhou S."/>
            <person name="Young S.K."/>
            <person name="Zeng Q."/>
            <person name="Gargeya S."/>
            <person name="Fitzgerald M."/>
            <person name="Abouelleil A."/>
            <person name="Alvarado L."/>
            <person name="Chapman S.B."/>
            <person name="Gainer-Dewar J."/>
            <person name="Goldberg J."/>
            <person name="Griggs A."/>
            <person name="Gujja S."/>
            <person name="Hansen M."/>
            <person name="Howarth C."/>
            <person name="Imamovic A."/>
            <person name="Ireland A."/>
            <person name="Larimer J."/>
            <person name="McCowan C."/>
            <person name="Murphy C."/>
            <person name="Pearson M."/>
            <person name="Poon T.W."/>
            <person name="Priest M."/>
            <person name="Roberts A."/>
            <person name="Saif S."/>
            <person name="Shea T."/>
            <person name="Sykes S."/>
            <person name="Wortman J."/>
            <person name="Nusbaum C."/>
            <person name="Birren B."/>
        </authorList>
    </citation>
    <scope>NUCLEOTIDE SEQUENCE</scope>
    <source>
        <strain evidence="9">54008</strain>
    </source>
</reference>
<evidence type="ECO:0000256" key="4">
    <source>
        <dbReference type="ARBA" id="ARBA00022723"/>
    </source>
</evidence>
<accession>X0H853</accession>
<keyword evidence="4 6" id="KW-0479">Metal-binding</keyword>
<reference evidence="9" key="1">
    <citation type="submission" date="2011-11" db="EMBL/GenBank/DDBJ databases">
        <title>The Genome Sequence of Fusarium oxysporum PHW808.</title>
        <authorList>
            <consortium name="The Broad Institute Genome Sequencing Platform"/>
            <person name="Ma L.-J."/>
            <person name="Gale L.R."/>
            <person name="Schwartz D.C."/>
            <person name="Zhou S."/>
            <person name="Corby-Kistler H."/>
            <person name="Young S.K."/>
            <person name="Zeng Q."/>
            <person name="Gargeya S."/>
            <person name="Fitzgerald M."/>
            <person name="Haas B."/>
            <person name="Abouelleil A."/>
            <person name="Alvarado L."/>
            <person name="Arachchi H.M."/>
            <person name="Berlin A."/>
            <person name="Brown A."/>
            <person name="Chapman S.B."/>
            <person name="Chen Z."/>
            <person name="Dunbar C."/>
            <person name="Freedman E."/>
            <person name="Gearin G."/>
            <person name="Goldberg J."/>
            <person name="Griggs A."/>
            <person name="Gujja S."/>
            <person name="Heiman D."/>
            <person name="Howarth C."/>
            <person name="Larson L."/>
            <person name="Lui A."/>
            <person name="MacDonald P.J.P."/>
            <person name="Montmayeur A."/>
            <person name="Murphy C."/>
            <person name="Neiman D."/>
            <person name="Pearson M."/>
            <person name="Priest M."/>
            <person name="Roberts A."/>
            <person name="Saif S."/>
            <person name="Shea T."/>
            <person name="Shenoy N."/>
            <person name="Sisk P."/>
            <person name="Stolte C."/>
            <person name="Sykes S."/>
            <person name="Wortman J."/>
            <person name="Nusbaum C."/>
            <person name="Birren B."/>
        </authorList>
    </citation>
    <scope>NUCLEOTIDE SEQUENCE [LARGE SCALE GENOMIC DNA]</scope>
    <source>
        <strain evidence="9">54008</strain>
    </source>
</reference>
<dbReference type="SUPFAM" id="SSF48264">
    <property type="entry name" value="Cytochrome P450"/>
    <property type="match status" value="1"/>
</dbReference>
<evidence type="ECO:0000256" key="3">
    <source>
        <dbReference type="ARBA" id="ARBA00022617"/>
    </source>
</evidence>
<evidence type="ECO:0000256" key="6">
    <source>
        <dbReference type="PIRSR" id="PIRSR602401-1"/>
    </source>
</evidence>
<dbReference type="GO" id="GO:0016705">
    <property type="term" value="F:oxidoreductase activity, acting on paired donors, with incorporation or reduction of molecular oxygen"/>
    <property type="evidence" value="ECO:0007669"/>
    <property type="project" value="InterPro"/>
</dbReference>
<feature type="binding site" description="axial binding residue" evidence="6">
    <location>
        <position position="134"/>
    </location>
    <ligand>
        <name>heme</name>
        <dbReference type="ChEBI" id="CHEBI:30413"/>
    </ligand>
    <ligandPart>
        <name>Fe</name>
        <dbReference type="ChEBI" id="CHEBI:18248"/>
    </ligandPart>
</feature>